<name>A0A6N9UWQ6_9ACTN</name>
<dbReference type="EMBL" id="JAAGMB010000876">
    <property type="protein sequence ID" value="NEB22038.1"/>
    <property type="molecule type" value="Genomic_DNA"/>
</dbReference>
<evidence type="ECO:0000313" key="1">
    <source>
        <dbReference type="EMBL" id="NEB22038.1"/>
    </source>
</evidence>
<keyword evidence="2" id="KW-1185">Reference proteome</keyword>
<proteinExistence type="predicted"/>
<gene>
    <name evidence="1" type="ORF">G3I46_37015</name>
</gene>
<dbReference type="RefSeq" id="WP_164143398.1">
    <property type="nucleotide sequence ID" value="NZ_JAAGMB010000876.1"/>
</dbReference>
<evidence type="ECO:0000313" key="2">
    <source>
        <dbReference type="Proteomes" id="UP000469545"/>
    </source>
</evidence>
<accession>A0A6N9UWQ6</accession>
<sequence>MGKPDTRRLDREIHKANRKLAAVRERELWPLDSRERRAVMRAAARGGYRLHRGESTGRAETAMDTAWQAAETRLTAEITALQTERQRIVTEAAKGKAARKSSGWW</sequence>
<dbReference type="AlphaFoldDB" id="A0A6N9UWQ6"/>
<reference evidence="1 2" key="1">
    <citation type="submission" date="2020-01" db="EMBL/GenBank/DDBJ databases">
        <title>Insect and environment-associated Actinomycetes.</title>
        <authorList>
            <person name="Currrie C."/>
            <person name="Chevrette M."/>
            <person name="Carlson C."/>
            <person name="Stubbendieck R."/>
            <person name="Wendt-Pienkowski E."/>
        </authorList>
    </citation>
    <scope>NUCLEOTIDE SEQUENCE [LARGE SCALE GENOMIC DNA]</scope>
    <source>
        <strain evidence="1 2">SID14172</strain>
    </source>
</reference>
<dbReference type="Proteomes" id="UP000469545">
    <property type="component" value="Unassembled WGS sequence"/>
</dbReference>
<protein>
    <submittedName>
        <fullName evidence="1">Uncharacterized protein</fullName>
    </submittedName>
</protein>
<comment type="caution">
    <text evidence="1">The sequence shown here is derived from an EMBL/GenBank/DDBJ whole genome shotgun (WGS) entry which is preliminary data.</text>
</comment>
<organism evidence="1 2">
    <name type="scientific">Streptomyces coelicoflavus</name>
    <dbReference type="NCBI Taxonomy" id="285562"/>
    <lineage>
        <taxon>Bacteria</taxon>
        <taxon>Bacillati</taxon>
        <taxon>Actinomycetota</taxon>
        <taxon>Actinomycetes</taxon>
        <taxon>Kitasatosporales</taxon>
        <taxon>Streptomycetaceae</taxon>
        <taxon>Streptomyces</taxon>
    </lineage>
</organism>